<sequence>MATASFLKNTQLSGASPCQKVVASLGGAFLDRTGLAGHSSKLRCANSTSLECLAPTSTISKRCGLVDIFRQGTRTDFRGVPGVAVLSCKGTGSSQWHAESDACKKASQRPVVTASASQRGWLERAEAGDAEKLIEDQEERENTRKAASAIDFTDKKLCTDCGVRKPLRNFEKLVTSADGRHLSCRACRACLAKRRAQEQGRNITETLVERGMSQSSSSGIASKSGTLRRPALCYMVRCRHTYIWIESVDGRIASRIWGKPLGRRQAVQRMPESAVKLFEGVSGEALETGHKAECRKEAQSAAPERS</sequence>
<reference evidence="1 2" key="1">
    <citation type="journal article" date="2014" name="Nat. Commun.">
        <title>Klebsormidium flaccidum genome reveals primary factors for plant terrestrial adaptation.</title>
        <authorList>
            <person name="Hori K."/>
            <person name="Maruyama F."/>
            <person name="Fujisawa T."/>
            <person name="Togashi T."/>
            <person name="Yamamoto N."/>
            <person name="Seo M."/>
            <person name="Sato S."/>
            <person name="Yamada T."/>
            <person name="Mori H."/>
            <person name="Tajima N."/>
            <person name="Moriyama T."/>
            <person name="Ikeuchi M."/>
            <person name="Watanabe M."/>
            <person name="Wada H."/>
            <person name="Kobayashi K."/>
            <person name="Saito M."/>
            <person name="Masuda T."/>
            <person name="Sasaki-Sekimoto Y."/>
            <person name="Mashiguchi K."/>
            <person name="Awai K."/>
            <person name="Shimojima M."/>
            <person name="Masuda S."/>
            <person name="Iwai M."/>
            <person name="Nobusawa T."/>
            <person name="Narise T."/>
            <person name="Kondo S."/>
            <person name="Saito H."/>
            <person name="Sato R."/>
            <person name="Murakawa M."/>
            <person name="Ihara Y."/>
            <person name="Oshima-Yamada Y."/>
            <person name="Ohtaka K."/>
            <person name="Satoh M."/>
            <person name="Sonobe K."/>
            <person name="Ishii M."/>
            <person name="Ohtani R."/>
            <person name="Kanamori-Sato M."/>
            <person name="Honoki R."/>
            <person name="Miyazaki D."/>
            <person name="Mochizuki H."/>
            <person name="Umetsu J."/>
            <person name="Higashi K."/>
            <person name="Shibata D."/>
            <person name="Kamiya Y."/>
            <person name="Sato N."/>
            <person name="Nakamura Y."/>
            <person name="Tabata S."/>
            <person name="Ida S."/>
            <person name="Kurokawa K."/>
            <person name="Ohta H."/>
        </authorList>
    </citation>
    <scope>NUCLEOTIDE SEQUENCE [LARGE SCALE GENOMIC DNA]</scope>
    <source>
        <strain evidence="1 2">NIES-2285</strain>
    </source>
</reference>
<dbReference type="AlphaFoldDB" id="A0A1Y1HWF3"/>
<proteinExistence type="predicted"/>
<evidence type="ECO:0000313" key="1">
    <source>
        <dbReference type="EMBL" id="GAQ82974.1"/>
    </source>
</evidence>
<evidence type="ECO:0000313" key="2">
    <source>
        <dbReference type="Proteomes" id="UP000054558"/>
    </source>
</evidence>
<keyword evidence="2" id="KW-1185">Reference proteome</keyword>
<dbReference type="EMBL" id="DF237080">
    <property type="protein sequence ID" value="GAQ82974.1"/>
    <property type="molecule type" value="Genomic_DNA"/>
</dbReference>
<name>A0A1Y1HWF3_KLENI</name>
<protein>
    <submittedName>
        <fullName evidence="1">Uncharacterized protein</fullName>
    </submittedName>
</protein>
<gene>
    <name evidence="1" type="ORF">KFL_001310060</name>
</gene>
<dbReference type="Proteomes" id="UP000054558">
    <property type="component" value="Unassembled WGS sequence"/>
</dbReference>
<accession>A0A1Y1HWF3</accession>
<organism evidence="1 2">
    <name type="scientific">Klebsormidium nitens</name>
    <name type="common">Green alga</name>
    <name type="synonym">Ulothrix nitens</name>
    <dbReference type="NCBI Taxonomy" id="105231"/>
    <lineage>
        <taxon>Eukaryota</taxon>
        <taxon>Viridiplantae</taxon>
        <taxon>Streptophyta</taxon>
        <taxon>Klebsormidiophyceae</taxon>
        <taxon>Klebsormidiales</taxon>
        <taxon>Klebsormidiaceae</taxon>
        <taxon>Klebsormidium</taxon>
    </lineage>
</organism>